<dbReference type="GO" id="GO:0016757">
    <property type="term" value="F:glycosyltransferase activity"/>
    <property type="evidence" value="ECO:0007669"/>
    <property type="project" value="UniProtKB-KW"/>
</dbReference>
<evidence type="ECO:0000256" key="3">
    <source>
        <dbReference type="ARBA" id="ARBA00022679"/>
    </source>
</evidence>
<accession>A0A1F7YF21</accession>
<comment type="caution">
    <text evidence="5">The sequence shown here is derived from an EMBL/GenBank/DDBJ whole genome shotgun (WGS) entry which is preliminary data.</text>
</comment>
<name>A0A1F7YF21_9BACT</name>
<dbReference type="InterPro" id="IPR029044">
    <property type="entry name" value="Nucleotide-diphossugar_trans"/>
</dbReference>
<gene>
    <name evidence="5" type="ORF">A2627_02350</name>
</gene>
<proteinExistence type="inferred from homology"/>
<evidence type="ECO:0000259" key="4">
    <source>
        <dbReference type="Pfam" id="PF00535"/>
    </source>
</evidence>
<keyword evidence="3" id="KW-0808">Transferase</keyword>
<sequence length="286" mass="32583">MTTKKLSVTIGISALNEEENIGKMLSSLLIQEEKNFTIEKILVISDGSTDGTVNVVRSFNNPKICVIASKKNLGRAYRSNQLMRLCKTDLLVILDSDISFYNKNTLAKVVKPFYENRKVALVSGNTNSVGKHNFVTRSWLTSKMAYEYIRHRIKNGNNVLSCFGAMLAIAKPLHKRINIPSDIFAWDSFLYLSCLKSGHKFVNVSNAEVRHPLTTTLLGQIKRNKRYSKSTAELKPYFGEMVDREFYIPRSLYYRGVLSQLLKYPIHTIFIYAVNSYARLLAKYGK</sequence>
<reference evidence="5 6" key="1">
    <citation type="journal article" date="2016" name="Nat. Commun.">
        <title>Thousands of microbial genomes shed light on interconnected biogeochemical processes in an aquifer system.</title>
        <authorList>
            <person name="Anantharaman K."/>
            <person name="Brown C.T."/>
            <person name="Hug L.A."/>
            <person name="Sharon I."/>
            <person name="Castelle C.J."/>
            <person name="Probst A.J."/>
            <person name="Thomas B.C."/>
            <person name="Singh A."/>
            <person name="Wilkins M.J."/>
            <person name="Karaoz U."/>
            <person name="Brodie E.L."/>
            <person name="Williams K.H."/>
            <person name="Hubbard S.S."/>
            <person name="Banfield J.F."/>
        </authorList>
    </citation>
    <scope>NUCLEOTIDE SEQUENCE [LARGE SCALE GENOMIC DNA]</scope>
</reference>
<dbReference type="PANTHER" id="PTHR43630:SF1">
    <property type="entry name" value="POLY-BETA-1,6-N-ACETYL-D-GLUCOSAMINE SYNTHASE"/>
    <property type="match status" value="1"/>
</dbReference>
<dbReference type="AlphaFoldDB" id="A0A1F7YF21"/>
<dbReference type="EMBL" id="MGGI01000018">
    <property type="protein sequence ID" value="OGM25944.1"/>
    <property type="molecule type" value="Genomic_DNA"/>
</dbReference>
<protein>
    <recommendedName>
        <fullName evidence="4">Glycosyltransferase 2-like domain-containing protein</fullName>
    </recommendedName>
</protein>
<dbReference type="Pfam" id="PF00535">
    <property type="entry name" value="Glycos_transf_2"/>
    <property type="match status" value="1"/>
</dbReference>
<comment type="similarity">
    <text evidence="1">Belongs to the glycosyltransferase 2 family.</text>
</comment>
<evidence type="ECO:0000256" key="1">
    <source>
        <dbReference type="ARBA" id="ARBA00006739"/>
    </source>
</evidence>
<dbReference type="InterPro" id="IPR001173">
    <property type="entry name" value="Glyco_trans_2-like"/>
</dbReference>
<evidence type="ECO:0000256" key="2">
    <source>
        <dbReference type="ARBA" id="ARBA00022676"/>
    </source>
</evidence>
<dbReference type="SUPFAM" id="SSF53448">
    <property type="entry name" value="Nucleotide-diphospho-sugar transferases"/>
    <property type="match status" value="1"/>
</dbReference>
<dbReference type="PANTHER" id="PTHR43630">
    <property type="entry name" value="POLY-BETA-1,6-N-ACETYL-D-GLUCOSAMINE SYNTHASE"/>
    <property type="match status" value="1"/>
</dbReference>
<organism evidence="5 6">
    <name type="scientific">Candidatus Woesebacteria bacterium RIFCSPHIGHO2_01_FULL_39_28</name>
    <dbReference type="NCBI Taxonomy" id="1802496"/>
    <lineage>
        <taxon>Bacteria</taxon>
        <taxon>Candidatus Woeseibacteriota</taxon>
    </lineage>
</organism>
<dbReference type="Gene3D" id="3.90.550.10">
    <property type="entry name" value="Spore Coat Polysaccharide Biosynthesis Protein SpsA, Chain A"/>
    <property type="match status" value="1"/>
</dbReference>
<dbReference type="Proteomes" id="UP000178851">
    <property type="component" value="Unassembled WGS sequence"/>
</dbReference>
<evidence type="ECO:0000313" key="5">
    <source>
        <dbReference type="EMBL" id="OGM25944.1"/>
    </source>
</evidence>
<feature type="domain" description="Glycosyltransferase 2-like" evidence="4">
    <location>
        <begin position="10"/>
        <end position="167"/>
    </location>
</feature>
<evidence type="ECO:0000313" key="6">
    <source>
        <dbReference type="Proteomes" id="UP000178851"/>
    </source>
</evidence>
<keyword evidence="2" id="KW-0328">Glycosyltransferase</keyword>